<dbReference type="OrthoDB" id="2654423at2759"/>
<feature type="compositionally biased region" description="Polar residues" evidence="1">
    <location>
        <begin position="45"/>
        <end position="66"/>
    </location>
</feature>
<organism evidence="2 3">
    <name type="scientific">Ephemerocybe angulata</name>
    <dbReference type="NCBI Taxonomy" id="980116"/>
    <lineage>
        <taxon>Eukaryota</taxon>
        <taxon>Fungi</taxon>
        <taxon>Dikarya</taxon>
        <taxon>Basidiomycota</taxon>
        <taxon>Agaricomycotina</taxon>
        <taxon>Agaricomycetes</taxon>
        <taxon>Agaricomycetidae</taxon>
        <taxon>Agaricales</taxon>
        <taxon>Agaricineae</taxon>
        <taxon>Psathyrellaceae</taxon>
        <taxon>Ephemerocybe</taxon>
    </lineage>
</organism>
<accession>A0A8H6HK64</accession>
<protein>
    <submittedName>
        <fullName evidence="2">Uncharacterized protein</fullName>
    </submittedName>
</protein>
<name>A0A8H6HK64_9AGAR</name>
<feature type="compositionally biased region" description="Basic residues" evidence="1">
    <location>
        <begin position="34"/>
        <end position="43"/>
    </location>
</feature>
<proteinExistence type="predicted"/>
<comment type="caution">
    <text evidence="2">The sequence shown here is derived from an EMBL/GenBank/DDBJ whole genome shotgun (WGS) entry which is preliminary data.</text>
</comment>
<feature type="region of interest" description="Disordered" evidence="1">
    <location>
        <begin position="27"/>
        <end position="69"/>
    </location>
</feature>
<keyword evidence="3" id="KW-1185">Reference proteome</keyword>
<evidence type="ECO:0000313" key="2">
    <source>
        <dbReference type="EMBL" id="KAF6747226.1"/>
    </source>
</evidence>
<dbReference type="EMBL" id="JACGCI010000083">
    <property type="protein sequence ID" value="KAF6747226.1"/>
    <property type="molecule type" value="Genomic_DNA"/>
</dbReference>
<evidence type="ECO:0000313" key="3">
    <source>
        <dbReference type="Proteomes" id="UP000521943"/>
    </source>
</evidence>
<dbReference type="AlphaFoldDB" id="A0A8H6HK64"/>
<dbReference type="Proteomes" id="UP000521943">
    <property type="component" value="Unassembled WGS sequence"/>
</dbReference>
<sequence>MGRPRLYSTPDEVKAANCRKSTKYYKRNAESISAKRRGARLRLRSATSKQSDSPSSTTNLAEQPTPKSDLELLQDRVTSLTKQFNRLTEGLEKRQYLSKVIKGYETASSSEPDQAKDAIDDRIKAINKVQEALSKYQRLILNLEGVGKVYKASEELVSRMKSYEGGLTEIWEGAVVDRTQFLADFRRGRLSFLK</sequence>
<evidence type="ECO:0000256" key="1">
    <source>
        <dbReference type="SAM" id="MobiDB-lite"/>
    </source>
</evidence>
<reference evidence="2 3" key="1">
    <citation type="submission" date="2020-07" db="EMBL/GenBank/DDBJ databases">
        <title>Comparative genomics of pyrophilous fungi reveals a link between fire events and developmental genes.</title>
        <authorList>
            <consortium name="DOE Joint Genome Institute"/>
            <person name="Steindorff A.S."/>
            <person name="Carver A."/>
            <person name="Calhoun S."/>
            <person name="Stillman K."/>
            <person name="Liu H."/>
            <person name="Lipzen A."/>
            <person name="Pangilinan J."/>
            <person name="Labutti K."/>
            <person name="Bruns T.D."/>
            <person name="Grigoriev I.V."/>
        </authorList>
    </citation>
    <scope>NUCLEOTIDE SEQUENCE [LARGE SCALE GENOMIC DNA]</scope>
    <source>
        <strain evidence="2 3">CBS 144469</strain>
    </source>
</reference>
<gene>
    <name evidence="2" type="ORF">DFP72DRAFT_1075488</name>
</gene>